<sequence length="76" mass="8700">MDAKLLSPRFPHTVIVSCTDEMLPDRLSHAWRLGSCGEDWTWGRAGADQMRFSFKRERDRAQFRLYALADVTAPTG</sequence>
<dbReference type="Proteomes" id="UP001055039">
    <property type="component" value="Unassembled WGS sequence"/>
</dbReference>
<reference evidence="1" key="1">
    <citation type="journal article" date="2021" name="Front. Microbiol.">
        <title>Comprehensive Comparative Genomics and Phenotyping of Methylobacterium Species.</title>
        <authorList>
            <person name="Alessa O."/>
            <person name="Ogura Y."/>
            <person name="Fujitani Y."/>
            <person name="Takami H."/>
            <person name="Hayashi T."/>
            <person name="Sahin N."/>
            <person name="Tani A."/>
        </authorList>
    </citation>
    <scope>NUCLEOTIDE SEQUENCE</scope>
    <source>
        <strain evidence="1">NBRC 15686</strain>
    </source>
</reference>
<evidence type="ECO:0000313" key="2">
    <source>
        <dbReference type="Proteomes" id="UP001055039"/>
    </source>
</evidence>
<proteinExistence type="predicted"/>
<organism evidence="1 2">
    <name type="scientific">Methylorubrum aminovorans</name>
    <dbReference type="NCBI Taxonomy" id="269069"/>
    <lineage>
        <taxon>Bacteria</taxon>
        <taxon>Pseudomonadati</taxon>
        <taxon>Pseudomonadota</taxon>
        <taxon>Alphaproteobacteria</taxon>
        <taxon>Hyphomicrobiales</taxon>
        <taxon>Methylobacteriaceae</taxon>
        <taxon>Methylorubrum</taxon>
    </lineage>
</organism>
<reference evidence="1" key="2">
    <citation type="submission" date="2021-08" db="EMBL/GenBank/DDBJ databases">
        <authorList>
            <person name="Tani A."/>
            <person name="Ola A."/>
            <person name="Ogura Y."/>
            <person name="Katsura K."/>
            <person name="Hayashi T."/>
        </authorList>
    </citation>
    <scope>NUCLEOTIDE SEQUENCE</scope>
    <source>
        <strain evidence="1">NBRC 15686</strain>
    </source>
</reference>
<gene>
    <name evidence="1" type="ORF">LNAOJCKE_5251</name>
</gene>
<accession>A0ABQ4UQG9</accession>
<dbReference type="RefSeq" id="WP_238228890.1">
    <property type="nucleotide sequence ID" value="NZ_BAAADH010000058.1"/>
</dbReference>
<comment type="caution">
    <text evidence="1">The sequence shown here is derived from an EMBL/GenBank/DDBJ whole genome shotgun (WGS) entry which is preliminary data.</text>
</comment>
<evidence type="ECO:0000313" key="1">
    <source>
        <dbReference type="EMBL" id="GJE68015.1"/>
    </source>
</evidence>
<dbReference type="EMBL" id="BPRC01000040">
    <property type="protein sequence ID" value="GJE68015.1"/>
    <property type="molecule type" value="Genomic_DNA"/>
</dbReference>
<protein>
    <submittedName>
        <fullName evidence="1">Uncharacterized protein</fullName>
    </submittedName>
</protein>
<name>A0ABQ4UQG9_9HYPH</name>
<keyword evidence="2" id="KW-1185">Reference proteome</keyword>